<dbReference type="EMBL" id="FXZM01000003">
    <property type="protein sequence ID" value="SMY11339.1"/>
    <property type="molecule type" value="Genomic_DNA"/>
</dbReference>
<keyword evidence="2" id="KW-1185">Reference proteome</keyword>
<dbReference type="Proteomes" id="UP000234462">
    <property type="component" value="Unassembled WGS sequence"/>
</dbReference>
<organism evidence="1 2">
    <name type="scientific">Brevibacterium jeotgali</name>
    <dbReference type="NCBI Taxonomy" id="1262550"/>
    <lineage>
        <taxon>Bacteria</taxon>
        <taxon>Bacillati</taxon>
        <taxon>Actinomycetota</taxon>
        <taxon>Actinomycetes</taxon>
        <taxon>Micrococcales</taxon>
        <taxon>Brevibacteriaceae</taxon>
        <taxon>Brevibacterium</taxon>
    </lineage>
</organism>
<sequence>MLVIPGTALLLEGVDQREPAAMREFREELHRLLDRAQTWRVAIPGPRVPALLSLGGLGIGTGVRIDRTGDDCVVTASDVLRGDDLAAEVGRLRGDRAVAADDDCEIPLGIAVAVLAALEASRTVQLVPTPAGRAPLAAGHAEPLLVPLDFSGAAHPDAPLEPRPGAADFDDRLERALTGPVDTTNLSLLHSEAAAAAACTEALAAVDLIDAYARTVAAVDVHHVRYRLIAVVPADVLARPAGTPAEHPARSAKQRA</sequence>
<dbReference type="OrthoDB" id="4802661at2"/>
<gene>
    <name evidence="1" type="ORF">BJEO58_00924</name>
</gene>
<protein>
    <submittedName>
        <fullName evidence="1">Uncharacterized protein</fullName>
    </submittedName>
</protein>
<accession>A0A2H1L3D3</accession>
<dbReference type="RefSeq" id="WP_101588131.1">
    <property type="nucleotide sequence ID" value="NZ_FXZM01000003.1"/>
</dbReference>
<evidence type="ECO:0000313" key="1">
    <source>
        <dbReference type="EMBL" id="SMY11339.1"/>
    </source>
</evidence>
<name>A0A2H1L3D3_9MICO</name>
<dbReference type="AlphaFoldDB" id="A0A2H1L3D3"/>
<evidence type="ECO:0000313" key="2">
    <source>
        <dbReference type="Proteomes" id="UP000234462"/>
    </source>
</evidence>
<reference evidence="2" key="1">
    <citation type="submission" date="2017-03" db="EMBL/GenBank/DDBJ databases">
        <authorList>
            <person name="Monnet C."/>
        </authorList>
    </citation>
    <scope>NUCLEOTIDE SEQUENCE [LARGE SCALE GENOMIC DNA]</scope>
    <source>
        <strain evidence="2">SJ5-8</strain>
    </source>
</reference>
<proteinExistence type="predicted"/>